<evidence type="ECO:0000313" key="3">
    <source>
        <dbReference type="Proteomes" id="UP001465976"/>
    </source>
</evidence>
<keyword evidence="3" id="KW-1185">Reference proteome</keyword>
<protein>
    <recommendedName>
        <fullName evidence="4">C2H2-type domain-containing protein</fullName>
    </recommendedName>
</protein>
<proteinExistence type="predicted"/>
<feature type="compositionally biased region" description="Polar residues" evidence="1">
    <location>
        <begin position="19"/>
        <end position="29"/>
    </location>
</feature>
<sequence>MRGRSRSRVSLGNRYNPAGPSSRSSSFGGNDNVDYSAMQSLSVFTTARRQRSSSVISSSSSVNGDVSDSDGYFSANEMYESSRDPSPFGSQREPFNGDFTTSGPGGYRTHIGSPAIAKASHERRRKPAKFFCEQRGCSSSFTTRQNLKSESRNRDLLLVHPAKCASLDHINSHLGIKKYKCNFCPKDFTTLHVRDRHQTTCKSNPSKASKAPMQANQYDTMFPLAYQ</sequence>
<feature type="compositionally biased region" description="Low complexity" evidence="1">
    <location>
        <begin position="52"/>
        <end position="70"/>
    </location>
</feature>
<dbReference type="EMBL" id="JBAHYK010000298">
    <property type="protein sequence ID" value="KAL0575495.1"/>
    <property type="molecule type" value="Genomic_DNA"/>
</dbReference>
<gene>
    <name evidence="2" type="ORF">V5O48_006480</name>
</gene>
<dbReference type="SUPFAM" id="SSF57667">
    <property type="entry name" value="beta-beta-alpha zinc fingers"/>
    <property type="match status" value="1"/>
</dbReference>
<dbReference type="Proteomes" id="UP001465976">
    <property type="component" value="Unassembled WGS sequence"/>
</dbReference>
<dbReference type="Gene3D" id="3.30.160.60">
    <property type="entry name" value="Classic Zinc Finger"/>
    <property type="match status" value="1"/>
</dbReference>
<feature type="region of interest" description="Disordered" evidence="1">
    <location>
        <begin position="1"/>
        <end position="32"/>
    </location>
</feature>
<dbReference type="InterPro" id="IPR036236">
    <property type="entry name" value="Znf_C2H2_sf"/>
</dbReference>
<evidence type="ECO:0000313" key="2">
    <source>
        <dbReference type="EMBL" id="KAL0575495.1"/>
    </source>
</evidence>
<evidence type="ECO:0000256" key="1">
    <source>
        <dbReference type="SAM" id="MobiDB-lite"/>
    </source>
</evidence>
<name>A0ABR3FJE3_9AGAR</name>
<accession>A0ABR3FJE3</accession>
<comment type="caution">
    <text evidence="2">The sequence shown here is derived from an EMBL/GenBank/DDBJ whole genome shotgun (WGS) entry which is preliminary data.</text>
</comment>
<organism evidence="2 3">
    <name type="scientific">Marasmius crinis-equi</name>
    <dbReference type="NCBI Taxonomy" id="585013"/>
    <lineage>
        <taxon>Eukaryota</taxon>
        <taxon>Fungi</taxon>
        <taxon>Dikarya</taxon>
        <taxon>Basidiomycota</taxon>
        <taxon>Agaricomycotina</taxon>
        <taxon>Agaricomycetes</taxon>
        <taxon>Agaricomycetidae</taxon>
        <taxon>Agaricales</taxon>
        <taxon>Marasmiineae</taxon>
        <taxon>Marasmiaceae</taxon>
        <taxon>Marasmius</taxon>
    </lineage>
</organism>
<feature type="region of interest" description="Disordered" evidence="1">
    <location>
        <begin position="46"/>
        <end position="93"/>
    </location>
</feature>
<evidence type="ECO:0008006" key="4">
    <source>
        <dbReference type="Google" id="ProtNLM"/>
    </source>
</evidence>
<reference evidence="2 3" key="1">
    <citation type="submission" date="2024-02" db="EMBL/GenBank/DDBJ databases">
        <title>A draft genome for the cacao thread blight pathogen Marasmius crinis-equi.</title>
        <authorList>
            <person name="Cohen S.P."/>
            <person name="Baruah I.K."/>
            <person name="Amoako-Attah I."/>
            <person name="Bukari Y."/>
            <person name="Meinhardt L.W."/>
            <person name="Bailey B.A."/>
        </authorList>
    </citation>
    <scope>NUCLEOTIDE SEQUENCE [LARGE SCALE GENOMIC DNA]</scope>
    <source>
        <strain evidence="2 3">GH-76</strain>
    </source>
</reference>